<dbReference type="GO" id="GO:0033897">
    <property type="term" value="F:ribonuclease T2 activity"/>
    <property type="evidence" value="ECO:0007669"/>
    <property type="project" value="InterPro"/>
</dbReference>
<dbReference type="GO" id="GO:0003723">
    <property type="term" value="F:RNA binding"/>
    <property type="evidence" value="ECO:0007669"/>
    <property type="project" value="InterPro"/>
</dbReference>
<evidence type="ECO:0000313" key="2">
    <source>
        <dbReference type="EMBL" id="KII64247.1"/>
    </source>
</evidence>
<feature type="signal peptide" evidence="1">
    <location>
        <begin position="1"/>
        <end position="19"/>
    </location>
</feature>
<dbReference type="Gene3D" id="3.90.730.10">
    <property type="entry name" value="Ribonuclease T2-like"/>
    <property type="match status" value="1"/>
</dbReference>
<reference evidence="2 3" key="1">
    <citation type="journal article" date="2014" name="Genome Biol. Evol.">
        <title>The genome of the myxosporean Thelohanellus kitauei shows adaptations to nutrient acquisition within its fish host.</title>
        <authorList>
            <person name="Yang Y."/>
            <person name="Xiong J."/>
            <person name="Zhou Z."/>
            <person name="Huo F."/>
            <person name="Miao W."/>
            <person name="Ran C."/>
            <person name="Liu Y."/>
            <person name="Zhang J."/>
            <person name="Feng J."/>
            <person name="Wang M."/>
            <person name="Wang M."/>
            <person name="Wang L."/>
            <person name="Yao B."/>
        </authorList>
    </citation>
    <scope>NUCLEOTIDE SEQUENCE [LARGE SCALE GENOMIC DNA]</scope>
    <source>
        <strain evidence="2">Wuqing</strain>
    </source>
</reference>
<dbReference type="EMBL" id="JWZT01004360">
    <property type="protein sequence ID" value="KII64247.1"/>
    <property type="molecule type" value="Genomic_DNA"/>
</dbReference>
<feature type="chain" id="PRO_5002152457" evidence="1">
    <location>
        <begin position="20"/>
        <end position="190"/>
    </location>
</feature>
<keyword evidence="1" id="KW-0732">Signal</keyword>
<dbReference type="Proteomes" id="UP000031668">
    <property type="component" value="Unassembled WGS sequence"/>
</dbReference>
<accession>A0A0C2MRA9</accession>
<sequence>MILIIYSCFLVLRQSFVNSSICGYTFGDREGTEYSKLLADRGIRYTIHGEFSHEWERYGDKICEKVDTSLIQPPEIWYSFSDHFYKHECEKHRADGEDSDDFIKRVLNTCSIFGGFLESIHCHVDDGRRVNVIQSIILEDQPHSHINKHDCDDRYRYETPSGQNVNVQKEQKYCMDVYRQTVSMTGSEDI</sequence>
<dbReference type="AlphaFoldDB" id="A0A0C2MRA9"/>
<evidence type="ECO:0000313" key="3">
    <source>
        <dbReference type="Proteomes" id="UP000031668"/>
    </source>
</evidence>
<evidence type="ECO:0000256" key="1">
    <source>
        <dbReference type="SAM" id="SignalP"/>
    </source>
</evidence>
<comment type="caution">
    <text evidence="2">The sequence shown here is derived from an EMBL/GenBank/DDBJ whole genome shotgun (WGS) entry which is preliminary data.</text>
</comment>
<protein>
    <submittedName>
        <fullName evidence="2">Uncharacterized protein</fullName>
    </submittedName>
</protein>
<gene>
    <name evidence="2" type="ORF">RF11_02604</name>
</gene>
<dbReference type="InterPro" id="IPR036430">
    <property type="entry name" value="RNase_T2-like_sf"/>
</dbReference>
<organism evidence="2 3">
    <name type="scientific">Thelohanellus kitauei</name>
    <name type="common">Myxosporean</name>
    <dbReference type="NCBI Taxonomy" id="669202"/>
    <lineage>
        <taxon>Eukaryota</taxon>
        <taxon>Metazoa</taxon>
        <taxon>Cnidaria</taxon>
        <taxon>Myxozoa</taxon>
        <taxon>Myxosporea</taxon>
        <taxon>Bivalvulida</taxon>
        <taxon>Platysporina</taxon>
        <taxon>Myxobolidae</taxon>
        <taxon>Thelohanellus</taxon>
    </lineage>
</organism>
<name>A0A0C2MRA9_THEKT</name>
<proteinExistence type="predicted"/>
<keyword evidence="3" id="KW-1185">Reference proteome</keyword>